<evidence type="ECO:0000313" key="1">
    <source>
        <dbReference type="EMBL" id="MPN27711.1"/>
    </source>
</evidence>
<organism evidence="1">
    <name type="scientific">bioreactor metagenome</name>
    <dbReference type="NCBI Taxonomy" id="1076179"/>
    <lineage>
        <taxon>unclassified sequences</taxon>
        <taxon>metagenomes</taxon>
        <taxon>ecological metagenomes</taxon>
    </lineage>
</organism>
<comment type="caution">
    <text evidence="1">The sequence shown here is derived from an EMBL/GenBank/DDBJ whole genome shotgun (WGS) entry which is preliminary data.</text>
</comment>
<proteinExistence type="predicted"/>
<name>A0A645GL86_9ZZZZ</name>
<protein>
    <submittedName>
        <fullName evidence="1">Uncharacterized protein</fullName>
    </submittedName>
</protein>
<dbReference type="EMBL" id="VSSQ01077699">
    <property type="protein sequence ID" value="MPN27711.1"/>
    <property type="molecule type" value="Genomic_DNA"/>
</dbReference>
<gene>
    <name evidence="1" type="ORF">SDC9_175145</name>
</gene>
<sequence length="70" mass="7375">MDLADHVGAGQHQQVVVALQVVRMVGEARAPIIGFAQPVALDHRAHGAVEDEQALLEQGGEFGRTIGLHG</sequence>
<dbReference type="AlphaFoldDB" id="A0A645GL86"/>
<accession>A0A645GL86</accession>
<reference evidence="1" key="1">
    <citation type="submission" date="2019-08" db="EMBL/GenBank/DDBJ databases">
        <authorList>
            <person name="Kucharzyk K."/>
            <person name="Murdoch R.W."/>
            <person name="Higgins S."/>
            <person name="Loffler F."/>
        </authorList>
    </citation>
    <scope>NUCLEOTIDE SEQUENCE</scope>
</reference>